<evidence type="ECO:0000256" key="1">
    <source>
        <dbReference type="ARBA" id="ARBA00004651"/>
    </source>
</evidence>
<evidence type="ECO:0000313" key="8">
    <source>
        <dbReference type="EMBL" id="MCI3245154.1"/>
    </source>
</evidence>
<dbReference type="Pfam" id="PF06271">
    <property type="entry name" value="RDD"/>
    <property type="match status" value="1"/>
</dbReference>
<evidence type="ECO:0000256" key="5">
    <source>
        <dbReference type="ARBA" id="ARBA00023136"/>
    </source>
</evidence>
<evidence type="ECO:0000256" key="4">
    <source>
        <dbReference type="ARBA" id="ARBA00022989"/>
    </source>
</evidence>
<evidence type="ECO:0000256" key="2">
    <source>
        <dbReference type="ARBA" id="ARBA00022475"/>
    </source>
</evidence>
<keyword evidence="2" id="KW-1003">Cell membrane</keyword>
<evidence type="ECO:0000256" key="6">
    <source>
        <dbReference type="SAM" id="Phobius"/>
    </source>
</evidence>
<accession>A0ABS9XSW0</accession>
<dbReference type="InterPro" id="IPR010432">
    <property type="entry name" value="RDD"/>
</dbReference>
<dbReference type="PANTHER" id="PTHR36115">
    <property type="entry name" value="PROLINE-RICH ANTIGEN HOMOLOG-RELATED"/>
    <property type="match status" value="1"/>
</dbReference>
<feature type="transmembrane region" description="Helical" evidence="6">
    <location>
        <begin position="117"/>
        <end position="136"/>
    </location>
</feature>
<comment type="subcellular location">
    <subcellularLocation>
        <location evidence="1">Cell membrane</location>
        <topology evidence="1">Multi-pass membrane protein</topology>
    </subcellularLocation>
</comment>
<evidence type="ECO:0000256" key="3">
    <source>
        <dbReference type="ARBA" id="ARBA00022692"/>
    </source>
</evidence>
<keyword evidence="9" id="KW-1185">Reference proteome</keyword>
<dbReference type="PANTHER" id="PTHR36115:SF6">
    <property type="entry name" value="PROLINE-RICH ANTIGEN HOMOLOG"/>
    <property type="match status" value="1"/>
</dbReference>
<name>A0ABS9XSW0_9ACTN</name>
<dbReference type="InterPro" id="IPR051791">
    <property type="entry name" value="Pra-immunoreactive"/>
</dbReference>
<feature type="transmembrane region" description="Helical" evidence="6">
    <location>
        <begin position="29"/>
        <end position="50"/>
    </location>
</feature>
<comment type="caution">
    <text evidence="8">The sequence shown here is derived from an EMBL/GenBank/DDBJ whole genome shotgun (WGS) entry which is preliminary data.</text>
</comment>
<organism evidence="8 9">
    <name type="scientific">Streptomyces spinosisporus</name>
    <dbReference type="NCBI Taxonomy" id="2927582"/>
    <lineage>
        <taxon>Bacteria</taxon>
        <taxon>Bacillati</taxon>
        <taxon>Actinomycetota</taxon>
        <taxon>Actinomycetes</taxon>
        <taxon>Kitasatosporales</taxon>
        <taxon>Streptomycetaceae</taxon>
        <taxon>Streptomyces</taxon>
    </lineage>
</organism>
<feature type="transmembrane region" description="Helical" evidence="6">
    <location>
        <begin position="70"/>
        <end position="96"/>
    </location>
</feature>
<keyword evidence="3 6" id="KW-0812">Transmembrane</keyword>
<keyword evidence="5 6" id="KW-0472">Membrane</keyword>
<dbReference type="EMBL" id="JALDAX010000019">
    <property type="protein sequence ID" value="MCI3245154.1"/>
    <property type="molecule type" value="Genomic_DNA"/>
</dbReference>
<gene>
    <name evidence="8" type="ORF">MQN93_36130</name>
</gene>
<proteinExistence type="predicted"/>
<dbReference type="Proteomes" id="UP001165270">
    <property type="component" value="Unassembled WGS sequence"/>
</dbReference>
<dbReference type="RefSeq" id="WP_242712860.1">
    <property type="nucleotide sequence ID" value="NZ_JALDAX010000019.1"/>
</dbReference>
<evidence type="ECO:0000259" key="7">
    <source>
        <dbReference type="Pfam" id="PF06271"/>
    </source>
</evidence>
<feature type="domain" description="RDD" evidence="7">
    <location>
        <begin position="22"/>
        <end position="147"/>
    </location>
</feature>
<evidence type="ECO:0000313" key="9">
    <source>
        <dbReference type="Proteomes" id="UP001165270"/>
    </source>
</evidence>
<reference evidence="8" key="1">
    <citation type="submission" date="2022-03" db="EMBL/GenBank/DDBJ databases">
        <title>Streptomyces 7R015 and 7R016 isolated from Barleria lupulina in Thailand.</title>
        <authorList>
            <person name="Kanchanasin P."/>
            <person name="Phongsopitanun W."/>
            <person name="Tanasupawat S."/>
        </authorList>
    </citation>
    <scope>NUCLEOTIDE SEQUENCE</scope>
    <source>
        <strain evidence="8">7R016</strain>
    </source>
</reference>
<keyword evidence="4 6" id="KW-1133">Transmembrane helix</keyword>
<protein>
    <submittedName>
        <fullName evidence="8">RDD family protein</fullName>
    </submittedName>
</protein>
<sequence length="157" mass="16581">MTRAAERAVAVARPGAEPRSDTAGVVSRCLAALVDVVVVVGIGLGAQLAFGGVRLFVTGPPFRMPDLSAWLTGVLGWAVAVLYLAVSWTVTGGTVGDRLLGLRVTDRAGRLLGITRALLRAVLCIALPVGLFWIPFSRRHASLQDVIVAGAVRYHHF</sequence>